<dbReference type="EMBL" id="BX294144">
    <property type="protein sequence ID" value="CAD75012.1"/>
    <property type="molecule type" value="Genomic_DNA"/>
</dbReference>
<name>Q7UPP9_RHOBA</name>
<dbReference type="HOGENOM" id="CLU_2587355_0_0_0"/>
<dbReference type="KEGG" id="rba:RB6791"/>
<evidence type="ECO:0000313" key="2">
    <source>
        <dbReference type="Proteomes" id="UP000001025"/>
    </source>
</evidence>
<dbReference type="EnsemblBacteria" id="CAD75012">
    <property type="protein sequence ID" value="CAD75012"/>
    <property type="gene ID" value="RB6791"/>
</dbReference>
<proteinExistence type="predicted"/>
<organism evidence="1 2">
    <name type="scientific">Rhodopirellula baltica (strain DSM 10527 / NCIMB 13988 / SH1)</name>
    <dbReference type="NCBI Taxonomy" id="243090"/>
    <lineage>
        <taxon>Bacteria</taxon>
        <taxon>Pseudomonadati</taxon>
        <taxon>Planctomycetota</taxon>
        <taxon>Planctomycetia</taxon>
        <taxon>Pirellulales</taxon>
        <taxon>Pirellulaceae</taxon>
        <taxon>Rhodopirellula</taxon>
    </lineage>
</organism>
<keyword evidence="2" id="KW-1185">Reference proteome</keyword>
<reference evidence="1 2" key="1">
    <citation type="journal article" date="2003" name="Proc. Natl. Acad. Sci. U.S.A.">
        <title>Complete genome sequence of the marine planctomycete Pirellula sp. strain 1.</title>
        <authorList>
            <person name="Gloeckner F.O."/>
            <person name="Kube M."/>
            <person name="Bauer M."/>
            <person name="Teeling H."/>
            <person name="Lombardot T."/>
            <person name="Ludwig W."/>
            <person name="Gade D."/>
            <person name="Beck A."/>
            <person name="Borzym K."/>
            <person name="Heitmann K."/>
            <person name="Rabus R."/>
            <person name="Schlesner H."/>
            <person name="Amann R."/>
            <person name="Reinhardt R."/>
        </authorList>
    </citation>
    <scope>NUCLEOTIDE SEQUENCE [LARGE SCALE GENOMIC DNA]</scope>
    <source>
        <strain evidence="2">DSM 10527 / NCIMB 13988 / SH1</strain>
    </source>
</reference>
<protein>
    <submittedName>
        <fullName evidence="1">Uncharacterized protein</fullName>
    </submittedName>
</protein>
<sequence length="80" mass="9128">MPVRHRKSGNSTCKHRSPEAFLAEYATRIRHQVSIVPGHDDYLAGGARWNLRQTRWSPVVVYAIEGSQLQTRLKARVGCR</sequence>
<gene>
    <name evidence="1" type="ordered locus">RB6791</name>
</gene>
<accession>Q7UPP9</accession>
<dbReference type="AlphaFoldDB" id="Q7UPP9"/>
<evidence type="ECO:0000313" key="1">
    <source>
        <dbReference type="EMBL" id="CAD75012.1"/>
    </source>
</evidence>
<dbReference type="InParanoid" id="Q7UPP9"/>
<dbReference type="Proteomes" id="UP000001025">
    <property type="component" value="Chromosome"/>
</dbReference>
<dbReference type="STRING" id="243090.RB6791"/>